<comment type="caution">
    <text evidence="7">The sequence shown here is derived from an EMBL/GenBank/DDBJ whole genome shotgun (WGS) entry which is preliminary data.</text>
</comment>
<protein>
    <recommendedName>
        <fullName evidence="9">BioF2-like acetyltransferase domain-containing protein</fullName>
    </recommendedName>
</protein>
<dbReference type="Pfam" id="PF02388">
    <property type="entry name" value="FemAB"/>
    <property type="match status" value="1"/>
</dbReference>
<dbReference type="STRING" id="1801990.A2V69_01365"/>
<keyword evidence="2" id="KW-0808">Transferase</keyword>
<accession>A0A1G2F2D1</accession>
<evidence type="ECO:0000256" key="5">
    <source>
        <dbReference type="ARBA" id="ARBA00023315"/>
    </source>
</evidence>
<dbReference type="GO" id="GO:0008360">
    <property type="term" value="P:regulation of cell shape"/>
    <property type="evidence" value="ECO:0007669"/>
    <property type="project" value="UniProtKB-KW"/>
</dbReference>
<dbReference type="Proteomes" id="UP000177810">
    <property type="component" value="Unassembled WGS sequence"/>
</dbReference>
<dbReference type="GO" id="GO:0016755">
    <property type="term" value="F:aminoacyltransferase activity"/>
    <property type="evidence" value="ECO:0007669"/>
    <property type="project" value="InterPro"/>
</dbReference>
<reference evidence="7 8" key="1">
    <citation type="journal article" date="2016" name="Nat. Commun.">
        <title>Thousands of microbial genomes shed light on interconnected biogeochemical processes in an aquifer system.</title>
        <authorList>
            <person name="Anantharaman K."/>
            <person name="Brown C.T."/>
            <person name="Hug L.A."/>
            <person name="Sharon I."/>
            <person name="Castelle C.J."/>
            <person name="Probst A.J."/>
            <person name="Thomas B.C."/>
            <person name="Singh A."/>
            <person name="Wilkins M.J."/>
            <person name="Karaoz U."/>
            <person name="Brodie E.L."/>
            <person name="Williams K.H."/>
            <person name="Hubbard S.S."/>
            <person name="Banfield J.F."/>
        </authorList>
    </citation>
    <scope>NUCLEOTIDE SEQUENCE [LARGE SCALE GENOMIC DNA]</scope>
</reference>
<proteinExistence type="inferred from homology"/>
<dbReference type="SUPFAM" id="SSF55729">
    <property type="entry name" value="Acyl-CoA N-acyltransferases (Nat)"/>
    <property type="match status" value="2"/>
</dbReference>
<evidence type="ECO:0000256" key="4">
    <source>
        <dbReference type="ARBA" id="ARBA00022984"/>
    </source>
</evidence>
<evidence type="ECO:0000256" key="3">
    <source>
        <dbReference type="ARBA" id="ARBA00022960"/>
    </source>
</evidence>
<keyword evidence="6" id="KW-0961">Cell wall biogenesis/degradation</keyword>
<dbReference type="InterPro" id="IPR050644">
    <property type="entry name" value="PG_Glycine_Bridge_Synth"/>
</dbReference>
<dbReference type="PANTHER" id="PTHR36174">
    <property type="entry name" value="LIPID II:GLYCINE GLYCYLTRANSFERASE"/>
    <property type="match status" value="1"/>
</dbReference>
<name>A0A1G2F2D1_9BACT</name>
<evidence type="ECO:0000256" key="6">
    <source>
        <dbReference type="ARBA" id="ARBA00023316"/>
    </source>
</evidence>
<dbReference type="InterPro" id="IPR003447">
    <property type="entry name" value="FEMABX"/>
</dbReference>
<dbReference type="PANTHER" id="PTHR36174:SF1">
    <property type="entry name" value="LIPID II:GLYCINE GLYCYLTRANSFERASE"/>
    <property type="match status" value="1"/>
</dbReference>
<evidence type="ECO:0000256" key="2">
    <source>
        <dbReference type="ARBA" id="ARBA00022679"/>
    </source>
</evidence>
<keyword evidence="5" id="KW-0012">Acyltransferase</keyword>
<gene>
    <name evidence="7" type="ORF">A2V69_01365</name>
</gene>
<dbReference type="GO" id="GO:0009252">
    <property type="term" value="P:peptidoglycan biosynthetic process"/>
    <property type="evidence" value="ECO:0007669"/>
    <property type="project" value="UniProtKB-KW"/>
</dbReference>
<organism evidence="7 8">
    <name type="scientific">Candidatus Portnoybacteria bacterium RBG_13_40_8</name>
    <dbReference type="NCBI Taxonomy" id="1801990"/>
    <lineage>
        <taxon>Bacteria</taxon>
        <taxon>Candidatus Portnoyibacteriota</taxon>
    </lineage>
</organism>
<evidence type="ECO:0008006" key="9">
    <source>
        <dbReference type="Google" id="ProtNLM"/>
    </source>
</evidence>
<comment type="similarity">
    <text evidence="1">Belongs to the FemABX family.</text>
</comment>
<evidence type="ECO:0000313" key="7">
    <source>
        <dbReference type="EMBL" id="OGZ32097.1"/>
    </source>
</evidence>
<keyword evidence="3" id="KW-0133">Cell shape</keyword>
<dbReference type="InterPro" id="IPR016181">
    <property type="entry name" value="Acyl_CoA_acyltransferase"/>
</dbReference>
<keyword evidence="4" id="KW-0573">Peptidoglycan synthesis</keyword>
<dbReference type="PROSITE" id="PS51191">
    <property type="entry name" value="FEMABX"/>
    <property type="match status" value="1"/>
</dbReference>
<dbReference type="Gene3D" id="3.40.630.30">
    <property type="match status" value="1"/>
</dbReference>
<sequence length="249" mass="29945">MNSFLQSNTWLEFQKSLGRKAWQVNEISAIKHNLPFGKSYLYSPRCESKFLSKTFLNKVREIAKQENSIFFKAEPQDNINLEKLGFRKSHNIQPTKTIILDITKPEQELLNQMHHKTRYNIGLAEKKGIKIKKDKKLFGEFWRLMEETTKRDKFRPHLKEYYQKMLEIPRVELFLAELNGKIIAANVVVFYEKICSKIYFWHLSLPPFFNGCCFIWFSVKEADCDWSNWDKREIYGCSFNYRNFRKRRK</sequence>
<evidence type="ECO:0000256" key="1">
    <source>
        <dbReference type="ARBA" id="ARBA00009943"/>
    </source>
</evidence>
<evidence type="ECO:0000313" key="8">
    <source>
        <dbReference type="Proteomes" id="UP000177810"/>
    </source>
</evidence>
<dbReference type="GO" id="GO:0071555">
    <property type="term" value="P:cell wall organization"/>
    <property type="evidence" value="ECO:0007669"/>
    <property type="project" value="UniProtKB-KW"/>
</dbReference>
<dbReference type="AlphaFoldDB" id="A0A1G2F2D1"/>
<dbReference type="EMBL" id="MHMT01000026">
    <property type="protein sequence ID" value="OGZ32097.1"/>
    <property type="molecule type" value="Genomic_DNA"/>
</dbReference>